<dbReference type="InterPro" id="IPR013525">
    <property type="entry name" value="ABC2_TM"/>
</dbReference>
<dbReference type="GO" id="GO:0016020">
    <property type="term" value="C:membrane"/>
    <property type="evidence" value="ECO:0007669"/>
    <property type="project" value="UniProtKB-SubCell"/>
</dbReference>
<comment type="subcellular location">
    <subcellularLocation>
        <location evidence="1">Membrane</location>
        <topology evidence="1">Multi-pass membrane protein</topology>
    </subcellularLocation>
</comment>
<evidence type="ECO:0000259" key="7">
    <source>
        <dbReference type="Pfam" id="PF01061"/>
    </source>
</evidence>
<keyword evidence="2" id="KW-0813">Transport</keyword>
<dbReference type="OrthoDB" id="66620at2759"/>
<keyword evidence="4 6" id="KW-1133">Transmembrane helix</keyword>
<evidence type="ECO:0000256" key="1">
    <source>
        <dbReference type="ARBA" id="ARBA00004141"/>
    </source>
</evidence>
<reference evidence="8 9" key="1">
    <citation type="journal article" date="2011" name="J. Gen. Appl. Microbiol.">
        <title>Draft genome sequencing of the enigmatic basidiomycete Mixia osmundae.</title>
        <authorList>
            <person name="Nishida H."/>
            <person name="Nagatsuka Y."/>
            <person name="Sugiyama J."/>
        </authorList>
    </citation>
    <scope>NUCLEOTIDE SEQUENCE [LARGE SCALE GENOMIC DNA]</scope>
    <source>
        <strain evidence="9">CBS 9802 / IAM 14324 / JCM 22182 / KY 12970</strain>
    </source>
</reference>
<proteinExistence type="predicted"/>
<feature type="transmembrane region" description="Helical" evidence="6">
    <location>
        <begin position="192"/>
        <end position="218"/>
    </location>
</feature>
<evidence type="ECO:0000256" key="6">
    <source>
        <dbReference type="SAM" id="Phobius"/>
    </source>
</evidence>
<dbReference type="PANTHER" id="PTHR48041">
    <property type="entry name" value="ABC TRANSPORTER G FAMILY MEMBER 28"/>
    <property type="match status" value="1"/>
</dbReference>
<comment type="caution">
    <text evidence="8">The sequence shown here is derived from an EMBL/GenBank/DDBJ whole genome shotgun (WGS) entry which is preliminary data.</text>
</comment>
<dbReference type="eggNOG" id="KOG0061">
    <property type="taxonomic scope" value="Eukaryota"/>
</dbReference>
<evidence type="ECO:0000256" key="2">
    <source>
        <dbReference type="ARBA" id="ARBA00022448"/>
    </source>
</evidence>
<dbReference type="Proteomes" id="UP000009131">
    <property type="component" value="Unassembled WGS sequence"/>
</dbReference>
<dbReference type="STRING" id="764103.G7DWF5"/>
<evidence type="ECO:0000256" key="3">
    <source>
        <dbReference type="ARBA" id="ARBA00022692"/>
    </source>
</evidence>
<accession>G7DWF5</accession>
<reference evidence="8 9" key="2">
    <citation type="journal article" date="2012" name="Open Biol.">
        <title>Characteristics of nucleosomes and linker DNA regions on the genome of the basidiomycete Mixia osmundae revealed by mono- and dinucleosome mapping.</title>
        <authorList>
            <person name="Nishida H."/>
            <person name="Kondo S."/>
            <person name="Matsumoto T."/>
            <person name="Suzuki Y."/>
            <person name="Yoshikawa H."/>
            <person name="Taylor T.D."/>
            <person name="Sugiyama J."/>
        </authorList>
    </citation>
    <scope>NUCLEOTIDE SEQUENCE [LARGE SCALE GENOMIC DNA]</scope>
    <source>
        <strain evidence="9">CBS 9802 / IAM 14324 / JCM 22182 / KY 12970</strain>
    </source>
</reference>
<protein>
    <recommendedName>
        <fullName evidence="7">ABC-2 type transporter transmembrane domain-containing protein</fullName>
    </recommendedName>
</protein>
<evidence type="ECO:0000256" key="5">
    <source>
        <dbReference type="ARBA" id="ARBA00023136"/>
    </source>
</evidence>
<organism evidence="8 9">
    <name type="scientific">Mixia osmundae (strain CBS 9802 / IAM 14324 / JCM 22182 / KY 12970)</name>
    <dbReference type="NCBI Taxonomy" id="764103"/>
    <lineage>
        <taxon>Eukaryota</taxon>
        <taxon>Fungi</taxon>
        <taxon>Dikarya</taxon>
        <taxon>Basidiomycota</taxon>
        <taxon>Pucciniomycotina</taxon>
        <taxon>Mixiomycetes</taxon>
        <taxon>Mixiales</taxon>
        <taxon>Mixiaceae</taxon>
        <taxon>Mixia</taxon>
    </lineage>
</organism>
<dbReference type="PANTHER" id="PTHR48041:SF2">
    <property type="entry name" value="ATP-DEPENDENT PERMEASE-RELATED"/>
    <property type="match status" value="1"/>
</dbReference>
<feature type="transmembrane region" description="Helical" evidence="6">
    <location>
        <begin position="80"/>
        <end position="105"/>
    </location>
</feature>
<evidence type="ECO:0000313" key="9">
    <source>
        <dbReference type="Proteomes" id="UP000009131"/>
    </source>
</evidence>
<keyword evidence="9" id="KW-1185">Reference proteome</keyword>
<evidence type="ECO:0000313" key="8">
    <source>
        <dbReference type="EMBL" id="GAA94915.1"/>
    </source>
</evidence>
<name>G7DWF5_MIXOS</name>
<sequence>MGLFFFVLALFGFSCLTSLTVFANERILFMRERSNGYYSPFTYFTAKVLFDILPLRIVPPFILGAIIYRPVGLVPTVTEFWNFILILVLFNLVASSVVLFISIVISDNGVANLVGSLVMLFNLLFAGLLINRDKVPQAVGWLQTISFFHAAFESLLVNELRYLQLKDHRYGVDIEVPSATILSMFGFRASQLYADAAILLAFFVAFTAASLLALQLLVKEKR</sequence>
<dbReference type="InParanoid" id="G7DWF5"/>
<dbReference type="InterPro" id="IPR050352">
    <property type="entry name" value="ABCG_transporters"/>
</dbReference>
<dbReference type="GO" id="GO:0140359">
    <property type="term" value="F:ABC-type transporter activity"/>
    <property type="evidence" value="ECO:0007669"/>
    <property type="project" value="InterPro"/>
</dbReference>
<dbReference type="AlphaFoldDB" id="G7DWF5"/>
<keyword evidence="3 6" id="KW-0812">Transmembrane</keyword>
<feature type="transmembrane region" description="Helical" evidence="6">
    <location>
        <begin position="47"/>
        <end position="68"/>
    </location>
</feature>
<feature type="domain" description="ABC-2 type transporter transmembrane" evidence="7">
    <location>
        <begin position="1"/>
        <end position="160"/>
    </location>
</feature>
<dbReference type="Pfam" id="PF01061">
    <property type="entry name" value="ABC2_membrane"/>
    <property type="match status" value="1"/>
</dbReference>
<dbReference type="EMBL" id="BABT02000051">
    <property type="protein sequence ID" value="GAA94915.1"/>
    <property type="molecule type" value="Genomic_DNA"/>
</dbReference>
<dbReference type="HOGENOM" id="CLU_109892_0_0_1"/>
<gene>
    <name evidence="8" type="primary">Mo01570</name>
    <name evidence="8" type="ORF">E5Q_01570</name>
</gene>
<feature type="transmembrane region" description="Helical" evidence="6">
    <location>
        <begin position="111"/>
        <end position="131"/>
    </location>
</feature>
<keyword evidence="5 6" id="KW-0472">Membrane</keyword>
<evidence type="ECO:0000256" key="4">
    <source>
        <dbReference type="ARBA" id="ARBA00022989"/>
    </source>
</evidence>